<dbReference type="PROSITE" id="PS51257">
    <property type="entry name" value="PROKAR_LIPOPROTEIN"/>
    <property type="match status" value="1"/>
</dbReference>
<gene>
    <name evidence="2" type="ORF">IAB16_07290</name>
</gene>
<protein>
    <submittedName>
        <fullName evidence="2">Uncharacterized protein</fullName>
    </submittedName>
</protein>
<evidence type="ECO:0000313" key="3">
    <source>
        <dbReference type="Proteomes" id="UP000727857"/>
    </source>
</evidence>
<dbReference type="EMBL" id="JADINF010000185">
    <property type="protein sequence ID" value="MBO8424808.1"/>
    <property type="molecule type" value="Genomic_DNA"/>
</dbReference>
<feature type="signal peptide" evidence="1">
    <location>
        <begin position="1"/>
        <end position="23"/>
    </location>
</feature>
<keyword evidence="1" id="KW-0732">Signal</keyword>
<evidence type="ECO:0000256" key="1">
    <source>
        <dbReference type="SAM" id="SignalP"/>
    </source>
</evidence>
<organism evidence="2 3">
    <name type="scientific">Candidatus Stercoripulliclostridium pullicola</name>
    <dbReference type="NCBI Taxonomy" id="2840953"/>
    <lineage>
        <taxon>Bacteria</taxon>
        <taxon>Bacillati</taxon>
        <taxon>Bacillota</taxon>
        <taxon>Clostridia</taxon>
        <taxon>Eubacteriales</taxon>
        <taxon>Candidatus Stercoripulliclostridium</taxon>
    </lineage>
</organism>
<evidence type="ECO:0000313" key="2">
    <source>
        <dbReference type="EMBL" id="MBO8424808.1"/>
    </source>
</evidence>
<proteinExistence type="predicted"/>
<comment type="caution">
    <text evidence="2">The sequence shown here is derived from an EMBL/GenBank/DDBJ whole genome shotgun (WGS) entry which is preliminary data.</text>
</comment>
<reference evidence="2" key="2">
    <citation type="journal article" date="2021" name="PeerJ">
        <title>Extensive microbial diversity within the chicken gut microbiome revealed by metagenomics and culture.</title>
        <authorList>
            <person name="Gilroy R."/>
            <person name="Ravi A."/>
            <person name="Getino M."/>
            <person name="Pursley I."/>
            <person name="Horton D.L."/>
            <person name="Alikhan N.F."/>
            <person name="Baker D."/>
            <person name="Gharbi K."/>
            <person name="Hall N."/>
            <person name="Watson M."/>
            <person name="Adriaenssens E.M."/>
            <person name="Foster-Nyarko E."/>
            <person name="Jarju S."/>
            <person name="Secka A."/>
            <person name="Antonio M."/>
            <person name="Oren A."/>
            <person name="Chaudhuri R.R."/>
            <person name="La Ragione R."/>
            <person name="Hildebrand F."/>
            <person name="Pallen M.J."/>
        </authorList>
    </citation>
    <scope>NUCLEOTIDE SEQUENCE</scope>
    <source>
        <strain evidence="2">517</strain>
    </source>
</reference>
<feature type="chain" id="PRO_5037507151" evidence="1">
    <location>
        <begin position="24"/>
        <end position="243"/>
    </location>
</feature>
<dbReference type="AlphaFoldDB" id="A0A940DJS0"/>
<name>A0A940DJS0_9FIRM</name>
<sequence length="243" mass="25168">MKNKILKAAAFALAVVTALTVLAACAQPGEKTVAKIEIVDGSFKESYVLDEKPDLTNSRILVTYADGSTKIVPITSDMISGLNTSVSAVNATLTVTYGGVSTQFNYRVISAEGVRTSFRLALSAEGTGAQRTLTVAASGVQGVEKGVYAIAFDIAATGGVTLPGEISILYTGNWKFSVKRNSSTSLRVVLYSSDGVEALNGDCNLISLPVTVSGASGTVSIQSASISDGTEDFTVPYSSLTLN</sequence>
<accession>A0A940DJS0</accession>
<dbReference type="Gene3D" id="2.60.40.3630">
    <property type="match status" value="1"/>
</dbReference>
<dbReference type="Proteomes" id="UP000727857">
    <property type="component" value="Unassembled WGS sequence"/>
</dbReference>
<reference evidence="2" key="1">
    <citation type="submission" date="2020-10" db="EMBL/GenBank/DDBJ databases">
        <authorList>
            <person name="Gilroy R."/>
        </authorList>
    </citation>
    <scope>NUCLEOTIDE SEQUENCE</scope>
    <source>
        <strain evidence="2">517</strain>
    </source>
</reference>